<evidence type="ECO:0000259" key="3">
    <source>
        <dbReference type="Pfam" id="PF00931"/>
    </source>
</evidence>
<dbReference type="InterPro" id="IPR002182">
    <property type="entry name" value="NB-ARC"/>
</dbReference>
<feature type="region of interest" description="Disordered" evidence="2">
    <location>
        <begin position="374"/>
        <end position="547"/>
    </location>
</feature>
<evidence type="ECO:0000313" key="4">
    <source>
        <dbReference type="EMBL" id="KAE7995541.1"/>
    </source>
</evidence>
<feature type="region of interest" description="Disordered" evidence="2">
    <location>
        <begin position="100"/>
        <end position="126"/>
    </location>
</feature>
<evidence type="ECO:0000256" key="1">
    <source>
        <dbReference type="ARBA" id="ARBA00022821"/>
    </source>
</evidence>
<feature type="domain" description="NB-ARC" evidence="3">
    <location>
        <begin position="148"/>
        <end position="338"/>
    </location>
</feature>
<feature type="compositionally biased region" description="Low complexity" evidence="2">
    <location>
        <begin position="498"/>
        <end position="510"/>
    </location>
</feature>
<feature type="compositionally biased region" description="Polar residues" evidence="2">
    <location>
        <begin position="379"/>
        <end position="400"/>
    </location>
</feature>
<dbReference type="OrthoDB" id="1900634at2759"/>
<dbReference type="InterPro" id="IPR027417">
    <property type="entry name" value="P-loop_NTPase"/>
</dbReference>
<dbReference type="PANTHER" id="PTHR36766:SF41">
    <property type="entry name" value="AAA+ ATPASE DOMAIN-CONTAINING PROTEIN"/>
    <property type="match status" value="1"/>
</dbReference>
<accession>A0A5N6QAU1</accession>
<dbReference type="GO" id="GO:0006952">
    <property type="term" value="P:defense response"/>
    <property type="evidence" value="ECO:0007669"/>
    <property type="project" value="UniProtKB-KW"/>
</dbReference>
<gene>
    <name evidence="4" type="ORF">FH972_000322</name>
</gene>
<dbReference type="SUPFAM" id="SSF52540">
    <property type="entry name" value="P-loop containing nucleoside triphosphate hydrolases"/>
    <property type="match status" value="1"/>
</dbReference>
<evidence type="ECO:0000313" key="5">
    <source>
        <dbReference type="Proteomes" id="UP000327013"/>
    </source>
</evidence>
<organism evidence="4 5">
    <name type="scientific">Carpinus fangiana</name>
    <dbReference type="NCBI Taxonomy" id="176857"/>
    <lineage>
        <taxon>Eukaryota</taxon>
        <taxon>Viridiplantae</taxon>
        <taxon>Streptophyta</taxon>
        <taxon>Embryophyta</taxon>
        <taxon>Tracheophyta</taxon>
        <taxon>Spermatophyta</taxon>
        <taxon>Magnoliopsida</taxon>
        <taxon>eudicotyledons</taxon>
        <taxon>Gunneridae</taxon>
        <taxon>Pentapetalae</taxon>
        <taxon>rosids</taxon>
        <taxon>fabids</taxon>
        <taxon>Fagales</taxon>
        <taxon>Betulaceae</taxon>
        <taxon>Carpinus</taxon>
    </lineage>
</organism>
<proteinExistence type="predicted"/>
<dbReference type="AlphaFoldDB" id="A0A5N6QAU1"/>
<dbReference type="Pfam" id="PF00931">
    <property type="entry name" value="NB-ARC"/>
    <property type="match status" value="1"/>
</dbReference>
<dbReference type="PRINTS" id="PR00364">
    <property type="entry name" value="DISEASERSIST"/>
</dbReference>
<evidence type="ECO:0000256" key="2">
    <source>
        <dbReference type="SAM" id="MobiDB-lite"/>
    </source>
</evidence>
<feature type="compositionally biased region" description="Polar residues" evidence="2">
    <location>
        <begin position="481"/>
        <end position="490"/>
    </location>
</feature>
<protein>
    <recommendedName>
        <fullName evidence="3">NB-ARC domain-containing protein</fullName>
    </recommendedName>
</protein>
<dbReference type="Gene3D" id="3.40.50.300">
    <property type="entry name" value="P-loop containing nucleotide triphosphate hydrolases"/>
    <property type="match status" value="1"/>
</dbReference>
<keyword evidence="1" id="KW-0611">Plant defense</keyword>
<reference evidence="4 5" key="1">
    <citation type="submission" date="2019-06" db="EMBL/GenBank/DDBJ databases">
        <title>A chromosomal-level reference genome of Carpinus fangiana (Coryloideae, Betulaceae).</title>
        <authorList>
            <person name="Yang X."/>
            <person name="Wang Z."/>
            <person name="Zhang L."/>
            <person name="Hao G."/>
            <person name="Liu J."/>
            <person name="Yang Y."/>
        </authorList>
    </citation>
    <scope>NUCLEOTIDE SEQUENCE [LARGE SCALE GENOMIC DNA]</scope>
    <source>
        <strain evidence="4">Cfa_2016G</strain>
        <tissue evidence="4">Leaf</tissue>
    </source>
</reference>
<feature type="compositionally biased region" description="Low complexity" evidence="2">
    <location>
        <begin position="105"/>
        <end position="117"/>
    </location>
</feature>
<name>A0A5N6QAU1_9ROSI</name>
<sequence length="547" mass="59901">MAGEIDYFLIKKFRDSFDQKKRESTSSKFRLQREFQDIWKLLGDINIGNCSPISTDTENQMRENLYSLDDVWTECQITSKSNLLARDPLRGKLRKIKEEIEKAKSSSNGGTNTTQSNDRQVSSIGPWSSRSVDASKVHGFGDDVISLEKVLLKKGSEGRFKAIGITGIAGIGKTTLCQVFFNKKEVKDYFFPRIWVCMSAQPGNDPGQKIAILKRMLESLGVEEEMINNYKVDQEHNLKELLYALHLQLQGKRYLIVFDDARGGEIGEWYGELSCSSTRDGKWDALAYGLPKGCGGAVIVASRNEEIAKKMVGSEGILHLVQPLSEPESCWSIFKEEAEPVIPSDAEIEKREIFKRCAGLPLTAKMMGRIFKKKPTEGATPNGSHQQLQQGAAPNGSHQQLPEGATPNESHQQLPEGAAPNESLQQLPEEGGLNESHQQLPEGAAPNGSLQQLPEEGAPNGNLQQNGSLQPLPEEGAPNGNLPQNGSLQQLPEEGAPNGILQQNGNLQQLPEEGAPNGSLQEHPEGATQNGSLQQHPEVAAPNGSRP</sequence>
<dbReference type="PANTHER" id="PTHR36766">
    <property type="entry name" value="PLANT BROAD-SPECTRUM MILDEW RESISTANCE PROTEIN RPW8"/>
    <property type="match status" value="1"/>
</dbReference>
<dbReference type="Proteomes" id="UP000327013">
    <property type="component" value="Chromosome 1"/>
</dbReference>
<dbReference type="EMBL" id="CM017321">
    <property type="protein sequence ID" value="KAE7995541.1"/>
    <property type="molecule type" value="Genomic_DNA"/>
</dbReference>
<keyword evidence="5" id="KW-1185">Reference proteome</keyword>
<dbReference type="GO" id="GO:0043531">
    <property type="term" value="F:ADP binding"/>
    <property type="evidence" value="ECO:0007669"/>
    <property type="project" value="InterPro"/>
</dbReference>